<dbReference type="Proteomes" id="UP000789508">
    <property type="component" value="Unassembled WGS sequence"/>
</dbReference>
<dbReference type="EMBL" id="CAJVPS010007421">
    <property type="protein sequence ID" value="CAG8634685.1"/>
    <property type="molecule type" value="Genomic_DNA"/>
</dbReference>
<feature type="region of interest" description="Disordered" evidence="1">
    <location>
        <begin position="135"/>
        <end position="173"/>
    </location>
</feature>
<evidence type="ECO:0000313" key="2">
    <source>
        <dbReference type="EMBL" id="CAG8634685.1"/>
    </source>
</evidence>
<feature type="non-terminal residue" evidence="2">
    <location>
        <position position="542"/>
    </location>
</feature>
<evidence type="ECO:0000313" key="3">
    <source>
        <dbReference type="Proteomes" id="UP000789508"/>
    </source>
</evidence>
<comment type="caution">
    <text evidence="2">The sequence shown here is derived from an EMBL/GenBank/DDBJ whole genome shotgun (WGS) entry which is preliminary data.</text>
</comment>
<proteinExistence type="predicted"/>
<accession>A0A9N9DD81</accession>
<name>A0A9N9DD81_9GLOM</name>
<organism evidence="2 3">
    <name type="scientific">Ambispora leptoticha</name>
    <dbReference type="NCBI Taxonomy" id="144679"/>
    <lineage>
        <taxon>Eukaryota</taxon>
        <taxon>Fungi</taxon>
        <taxon>Fungi incertae sedis</taxon>
        <taxon>Mucoromycota</taxon>
        <taxon>Glomeromycotina</taxon>
        <taxon>Glomeromycetes</taxon>
        <taxon>Archaeosporales</taxon>
        <taxon>Ambisporaceae</taxon>
        <taxon>Ambispora</taxon>
    </lineage>
</organism>
<dbReference type="OrthoDB" id="2429015at2759"/>
<keyword evidence="3" id="KW-1185">Reference proteome</keyword>
<dbReference type="AlphaFoldDB" id="A0A9N9DD81"/>
<feature type="compositionally biased region" description="Acidic residues" evidence="1">
    <location>
        <begin position="147"/>
        <end position="159"/>
    </location>
</feature>
<gene>
    <name evidence="2" type="ORF">ALEPTO_LOCUS9495</name>
</gene>
<protein>
    <submittedName>
        <fullName evidence="2">2990_t:CDS:1</fullName>
    </submittedName>
</protein>
<sequence>MDFDHYVADYQMISDPKNWSALDCLHSLKERVDFSSDSKNDILKAFRRRFKNVSQSTAILAGPKKKAGRLHATTKESFKRREIIDFFEKQDQAFAMRKNDRDVFQAVDSAKAAIAKSAKTQLMRTLDGPIIEGHISVAGHKRQRDPAEDDTDDDTEDDTEGKNKTLKKKIPLQNTLPRLQQETNTLLHEDTVTHSAEHDDCNAEGEPHRNVAEDENVTEDIDDQALLARNLLDEAQEIPLELKNLLDAFQTYCQGSENLLTSNGIMDLRPSSEFVLSYTDECDYNELLKRTFNPIDEIFPEAAFTFLLEFFSKSLTCQHWYDEIERLLDPEHDPFIKNMKRFMFEVLPIFLDAFAMGSENPMKERNMGEEEYMTAFIHPMLKKALGRFANLRYKLADGIAYTSNKKPYEICVVEGSKPYDTENGKETQDFIQNARAAKDMINFLVTQEVKQKRALPTFFRTFMVQSFETSFYRIFEIEACELPVDLAEMNLFPFLFRAVITWAILAGNTDKEFQTFRNSKRSSRVSNAHNLRVLARLQHNKA</sequence>
<evidence type="ECO:0000256" key="1">
    <source>
        <dbReference type="SAM" id="MobiDB-lite"/>
    </source>
</evidence>
<reference evidence="2" key="1">
    <citation type="submission" date="2021-06" db="EMBL/GenBank/DDBJ databases">
        <authorList>
            <person name="Kallberg Y."/>
            <person name="Tangrot J."/>
            <person name="Rosling A."/>
        </authorList>
    </citation>
    <scope>NUCLEOTIDE SEQUENCE</scope>
    <source>
        <strain evidence="2">FL130A</strain>
    </source>
</reference>